<evidence type="ECO:0000313" key="3">
    <source>
        <dbReference type="Proteomes" id="UP000789831"/>
    </source>
</evidence>
<dbReference type="Proteomes" id="UP000789831">
    <property type="component" value="Unassembled WGS sequence"/>
</dbReference>
<evidence type="ECO:0000313" key="2">
    <source>
        <dbReference type="EMBL" id="CAG8662610.1"/>
    </source>
</evidence>
<organism evidence="2 3">
    <name type="scientific">Ambispora gerdemannii</name>
    <dbReference type="NCBI Taxonomy" id="144530"/>
    <lineage>
        <taxon>Eukaryota</taxon>
        <taxon>Fungi</taxon>
        <taxon>Fungi incertae sedis</taxon>
        <taxon>Mucoromycota</taxon>
        <taxon>Glomeromycotina</taxon>
        <taxon>Glomeromycetes</taxon>
        <taxon>Archaeosporales</taxon>
        <taxon>Ambisporaceae</taxon>
        <taxon>Ambispora</taxon>
    </lineage>
</organism>
<keyword evidence="3" id="KW-1185">Reference proteome</keyword>
<feature type="region of interest" description="Disordered" evidence="1">
    <location>
        <begin position="91"/>
        <end position="115"/>
    </location>
</feature>
<dbReference type="EMBL" id="CAJVPL010006133">
    <property type="protein sequence ID" value="CAG8662610.1"/>
    <property type="molecule type" value="Genomic_DNA"/>
</dbReference>
<dbReference type="AlphaFoldDB" id="A0A9N9E6H8"/>
<proteinExistence type="predicted"/>
<gene>
    <name evidence="2" type="ORF">AGERDE_LOCUS11889</name>
</gene>
<feature type="non-terminal residue" evidence="2">
    <location>
        <position position="1"/>
    </location>
</feature>
<feature type="compositionally biased region" description="Acidic residues" evidence="1">
    <location>
        <begin position="98"/>
        <end position="108"/>
    </location>
</feature>
<name>A0A9N9E6H8_9GLOM</name>
<evidence type="ECO:0000256" key="1">
    <source>
        <dbReference type="SAM" id="MobiDB-lite"/>
    </source>
</evidence>
<reference evidence="2" key="1">
    <citation type="submission" date="2021-06" db="EMBL/GenBank/DDBJ databases">
        <authorList>
            <person name="Kallberg Y."/>
            <person name="Tangrot J."/>
            <person name="Rosling A."/>
        </authorList>
    </citation>
    <scope>NUCLEOTIDE SEQUENCE</scope>
    <source>
        <strain evidence="2">MT106</strain>
    </source>
</reference>
<accession>A0A9N9E6H8</accession>
<comment type="caution">
    <text evidence="2">The sequence shown here is derived from an EMBL/GenBank/DDBJ whole genome shotgun (WGS) entry which is preliminary data.</text>
</comment>
<sequence>VNGRAEWEKPFAKESARCGDVNNGTILLCRRNANPVFQINGDLYGIWDWASDDLPTKDAGHPIIEPRMINRYTQTIPFISGIKQENHQCFHLLPNGNNDDDNDGDDNNSDNIVRT</sequence>
<protein>
    <submittedName>
        <fullName evidence="2">11791_t:CDS:1</fullName>
    </submittedName>
</protein>